<evidence type="ECO:0000313" key="5">
    <source>
        <dbReference type="EMBL" id="GAA3722193.1"/>
    </source>
</evidence>
<dbReference type="InterPro" id="IPR027417">
    <property type="entry name" value="P-loop_NTPase"/>
</dbReference>
<evidence type="ECO:0000256" key="3">
    <source>
        <dbReference type="ARBA" id="ARBA00022840"/>
    </source>
</evidence>
<dbReference type="InterPro" id="IPR003593">
    <property type="entry name" value="AAA+_ATPase"/>
</dbReference>
<dbReference type="Proteomes" id="UP001500920">
    <property type="component" value="Unassembled WGS sequence"/>
</dbReference>
<dbReference type="PANTHER" id="PTHR30050:SF4">
    <property type="entry name" value="ATP-BINDING PROTEIN RV3427C IN INSERTION SEQUENCE-RELATED"/>
    <property type="match status" value="1"/>
</dbReference>
<reference evidence="6" key="1">
    <citation type="journal article" date="2019" name="Int. J. Syst. Evol. Microbiol.">
        <title>The Global Catalogue of Microorganisms (GCM) 10K type strain sequencing project: providing services to taxonomists for standard genome sequencing and annotation.</title>
        <authorList>
            <consortium name="The Broad Institute Genomics Platform"/>
            <consortium name="The Broad Institute Genome Sequencing Center for Infectious Disease"/>
            <person name="Wu L."/>
            <person name="Ma J."/>
        </authorList>
    </citation>
    <scope>NUCLEOTIDE SEQUENCE [LARGE SCALE GENOMIC DNA]</scope>
    <source>
        <strain evidence="6">JCM 16981</strain>
    </source>
</reference>
<keyword evidence="3" id="KW-0067">ATP-binding</keyword>
<dbReference type="Gene3D" id="3.40.50.300">
    <property type="entry name" value="P-loop containing nucleotide triphosphate hydrolases"/>
    <property type="match status" value="1"/>
</dbReference>
<evidence type="ECO:0000256" key="1">
    <source>
        <dbReference type="ARBA" id="ARBA00008059"/>
    </source>
</evidence>
<dbReference type="PANTHER" id="PTHR30050">
    <property type="entry name" value="CHROMOSOMAL REPLICATION INITIATOR PROTEIN DNAA"/>
    <property type="match status" value="1"/>
</dbReference>
<keyword evidence="6" id="KW-1185">Reference proteome</keyword>
<dbReference type="Pfam" id="PF01695">
    <property type="entry name" value="IstB_IS21"/>
    <property type="match status" value="1"/>
</dbReference>
<name>A0ABP7EU98_9STAP</name>
<dbReference type="RefSeq" id="WP_344702091.1">
    <property type="nucleotide sequence ID" value="NZ_BAABCK010000020.1"/>
</dbReference>
<dbReference type="InterPro" id="IPR028350">
    <property type="entry name" value="DNAC/IstB-like"/>
</dbReference>
<organism evidence="5 6">
    <name type="scientific">Salinicoccus jeotgali</name>
    <dbReference type="NCBI Taxonomy" id="381634"/>
    <lineage>
        <taxon>Bacteria</taxon>
        <taxon>Bacillati</taxon>
        <taxon>Bacillota</taxon>
        <taxon>Bacilli</taxon>
        <taxon>Bacillales</taxon>
        <taxon>Staphylococcaceae</taxon>
        <taxon>Salinicoccus</taxon>
    </lineage>
</organism>
<dbReference type="InterPro" id="IPR047661">
    <property type="entry name" value="IstB"/>
</dbReference>
<feature type="domain" description="AAA+ ATPase" evidence="4">
    <location>
        <begin position="99"/>
        <end position="232"/>
    </location>
</feature>
<dbReference type="InterPro" id="IPR002611">
    <property type="entry name" value="IstB_ATP-bd"/>
</dbReference>
<evidence type="ECO:0000256" key="2">
    <source>
        <dbReference type="ARBA" id="ARBA00022741"/>
    </source>
</evidence>
<evidence type="ECO:0000313" key="6">
    <source>
        <dbReference type="Proteomes" id="UP001500920"/>
    </source>
</evidence>
<proteinExistence type="inferred from homology"/>
<dbReference type="CDD" id="cd00009">
    <property type="entry name" value="AAA"/>
    <property type="match status" value="1"/>
</dbReference>
<dbReference type="NCBIfam" id="NF038214">
    <property type="entry name" value="IS21_help_AAA"/>
    <property type="match status" value="1"/>
</dbReference>
<comment type="caution">
    <text evidence="5">The sequence shown here is derived from an EMBL/GenBank/DDBJ whole genome shotgun (WGS) entry which is preliminary data.</text>
</comment>
<protein>
    <submittedName>
        <fullName evidence="5">IS21-like element helper ATPase IstB</fullName>
    </submittedName>
</protein>
<dbReference type="PIRSF" id="PIRSF003073">
    <property type="entry name" value="DNAC_TnpB_IstB"/>
    <property type="match status" value="1"/>
</dbReference>
<dbReference type="EMBL" id="BAABCK010000020">
    <property type="protein sequence ID" value="GAA3722193.1"/>
    <property type="molecule type" value="Genomic_DNA"/>
</dbReference>
<comment type="similarity">
    <text evidence="1">Belongs to the IS21/IS1162 putative ATP-binding protein family.</text>
</comment>
<sequence>MSDYQQLLLNFERLGLNHMQAHFPAFMDQVNQKETTLTAALLEMTEKEIGFQDQQKTDRVIHRARFPKLKTFDAFDFDFQPGLNRMEILDLKHLGFMAHSENIVFIGSPGVGKTHLATALGVEACRQGKRTLFINCHELLLRLRTAYDKGTLERVLRRYARYELLIIDEIGYLPIERQEADLIFQLLNMRYEKRSTIFTTNIALSGWGELFKSPETAAAILDRIVHHAKIYKITGRSYRLRRDPSA</sequence>
<evidence type="ECO:0000259" key="4">
    <source>
        <dbReference type="SMART" id="SM00382"/>
    </source>
</evidence>
<dbReference type="SMART" id="SM00382">
    <property type="entry name" value="AAA"/>
    <property type="match status" value="1"/>
</dbReference>
<dbReference type="SUPFAM" id="SSF52540">
    <property type="entry name" value="P-loop containing nucleoside triphosphate hydrolases"/>
    <property type="match status" value="1"/>
</dbReference>
<accession>A0ABP7EU98</accession>
<gene>
    <name evidence="5" type="primary">istB_1</name>
    <name evidence="5" type="ORF">GCM10022378_10330</name>
</gene>
<keyword evidence="2" id="KW-0547">Nucleotide-binding</keyword>